<feature type="compositionally biased region" description="Basic and acidic residues" evidence="1">
    <location>
        <begin position="102"/>
        <end position="120"/>
    </location>
</feature>
<name>A0A5B8MUU5_9CHLO</name>
<evidence type="ECO:0000313" key="2">
    <source>
        <dbReference type="EMBL" id="QDZ23405.1"/>
    </source>
</evidence>
<keyword evidence="3" id="KW-1185">Reference proteome</keyword>
<dbReference type="Proteomes" id="UP000316726">
    <property type="component" value="Chromosome 10"/>
</dbReference>
<dbReference type="AlphaFoldDB" id="A0A5B8MUU5"/>
<feature type="compositionally biased region" description="Basic and acidic residues" evidence="1">
    <location>
        <begin position="28"/>
        <end position="64"/>
    </location>
</feature>
<protein>
    <submittedName>
        <fullName evidence="2">Uncharacterized protein</fullName>
    </submittedName>
</protein>
<feature type="region of interest" description="Disordered" evidence="1">
    <location>
        <begin position="1"/>
        <end position="185"/>
    </location>
</feature>
<dbReference type="EMBL" id="CP031043">
    <property type="protein sequence ID" value="QDZ23405.1"/>
    <property type="molecule type" value="Genomic_DNA"/>
</dbReference>
<feature type="compositionally biased region" description="Basic and acidic residues" evidence="1">
    <location>
        <begin position="73"/>
        <end position="87"/>
    </location>
</feature>
<reference evidence="2 3" key="1">
    <citation type="submission" date="2018-07" db="EMBL/GenBank/DDBJ databases">
        <title>The complete nuclear genome of the prasinophyte Chloropicon primus (CCMP1205).</title>
        <authorList>
            <person name="Pombert J.-F."/>
            <person name="Otis C."/>
            <person name="Turmel M."/>
            <person name="Lemieux C."/>
        </authorList>
    </citation>
    <scope>NUCLEOTIDE SEQUENCE [LARGE SCALE GENOMIC DNA]</scope>
    <source>
        <strain evidence="2 3">CCMP1205</strain>
    </source>
</reference>
<evidence type="ECO:0000256" key="1">
    <source>
        <dbReference type="SAM" id="MobiDB-lite"/>
    </source>
</evidence>
<gene>
    <name evidence="2" type="ORF">A3770_10p59230</name>
</gene>
<evidence type="ECO:0000313" key="3">
    <source>
        <dbReference type="Proteomes" id="UP000316726"/>
    </source>
</evidence>
<proteinExistence type="predicted"/>
<accession>A0A5B8MUU5</accession>
<sequence>MSGEASDPAGAVRKSPVATRGPPLPDSLWEKMGKFLEREKEEREKGKRERRAPSAEGKERDNRKVFSSPKKSATSDRIESDESRSDDFAVVASGVAPTGKRKLAEALDEARERDMAKLEESALPAYGDDEADYESQGGSSEIEPEGALGEGEEDLGEESPKARRRVRERAANRQATTGRAADQTHDTKRTVVACVRLALEQCDPEGNGMMPFQIALAINNLGLYRRKDGTAGLGSYGSQMVSASLVKHTDHWKNPDVDFEKVPGDRVRLKREN</sequence>
<organism evidence="2 3">
    <name type="scientific">Chloropicon primus</name>
    <dbReference type="NCBI Taxonomy" id="1764295"/>
    <lineage>
        <taxon>Eukaryota</taxon>
        <taxon>Viridiplantae</taxon>
        <taxon>Chlorophyta</taxon>
        <taxon>Chloropicophyceae</taxon>
        <taxon>Chloropicales</taxon>
        <taxon>Chloropicaceae</taxon>
        <taxon>Chloropicon</taxon>
    </lineage>
</organism>